<organism evidence="7 8">
    <name type="scientific">Roseateles paludis</name>
    <dbReference type="NCBI Taxonomy" id="3145238"/>
    <lineage>
        <taxon>Bacteria</taxon>
        <taxon>Pseudomonadati</taxon>
        <taxon>Pseudomonadota</taxon>
        <taxon>Betaproteobacteria</taxon>
        <taxon>Burkholderiales</taxon>
        <taxon>Sphaerotilaceae</taxon>
        <taxon>Roseateles</taxon>
    </lineage>
</organism>
<sequence length="294" mass="33004">MKPTPRIVQFGLYPTLLAGVLAAWLASREWGWNLSTVFAWMAGLRLAALFFAEWRWPARQSWRMNWASFRRDLKYVLVNGSAAGLFKWASLWWAVDAAGGRQGGIQGWPLAVQVVVLILAFEFPQYWFHRLSHEGRGAIGAWLWRMHVAHHLPDRVYLLMHVVGHPINLLISLAIIQLPAWCFGASQEAVFLFGALMSLQGLVSHFNVDLKAGLFNYLLVGAELHRFHHSAAMDEAKNFGVLTPFWDLVFGTFRYDPRRLPAALGVEHPEDYPASPDILGVLALPLRGSVPSGG</sequence>
<feature type="transmembrane region" description="Helical" evidence="5">
    <location>
        <begin position="190"/>
        <end position="208"/>
    </location>
</feature>
<proteinExistence type="predicted"/>
<protein>
    <submittedName>
        <fullName evidence="7">Sterol desaturase family protein</fullName>
    </submittedName>
</protein>
<comment type="caution">
    <text evidence="7">The sequence shown here is derived from an EMBL/GenBank/DDBJ whole genome shotgun (WGS) entry which is preliminary data.</text>
</comment>
<accession>A0ABV0G2X3</accession>
<dbReference type="InterPro" id="IPR050307">
    <property type="entry name" value="Sterol_Desaturase_Related"/>
</dbReference>
<feature type="transmembrane region" description="Helical" evidence="5">
    <location>
        <begin position="7"/>
        <end position="26"/>
    </location>
</feature>
<evidence type="ECO:0000256" key="4">
    <source>
        <dbReference type="ARBA" id="ARBA00023136"/>
    </source>
</evidence>
<comment type="subcellular location">
    <subcellularLocation>
        <location evidence="1">Membrane</location>
    </subcellularLocation>
</comment>
<evidence type="ECO:0000256" key="1">
    <source>
        <dbReference type="ARBA" id="ARBA00004370"/>
    </source>
</evidence>
<dbReference type="EMBL" id="JBDPZD010000003">
    <property type="protein sequence ID" value="MEO3692078.1"/>
    <property type="molecule type" value="Genomic_DNA"/>
</dbReference>
<evidence type="ECO:0000259" key="6">
    <source>
        <dbReference type="Pfam" id="PF04116"/>
    </source>
</evidence>
<evidence type="ECO:0000256" key="5">
    <source>
        <dbReference type="SAM" id="Phobius"/>
    </source>
</evidence>
<feature type="transmembrane region" description="Helical" evidence="5">
    <location>
        <begin position="73"/>
        <end position="95"/>
    </location>
</feature>
<dbReference type="Pfam" id="PF04116">
    <property type="entry name" value="FA_hydroxylase"/>
    <property type="match status" value="1"/>
</dbReference>
<reference evidence="7 8" key="1">
    <citation type="submission" date="2024-05" db="EMBL/GenBank/DDBJ databases">
        <title>Roseateles sp. DJS-2-20 16S ribosomal RNA gene Genome sequencing and assembly.</title>
        <authorList>
            <person name="Woo H."/>
        </authorList>
    </citation>
    <scope>NUCLEOTIDE SEQUENCE [LARGE SCALE GENOMIC DNA]</scope>
    <source>
        <strain evidence="7 8">DJS-2-20</strain>
    </source>
</reference>
<keyword evidence="4 5" id="KW-0472">Membrane</keyword>
<feature type="transmembrane region" description="Helical" evidence="5">
    <location>
        <begin position="107"/>
        <end position="128"/>
    </location>
</feature>
<evidence type="ECO:0000313" key="7">
    <source>
        <dbReference type="EMBL" id="MEO3692078.1"/>
    </source>
</evidence>
<gene>
    <name evidence="7" type="ORF">ABDJ85_11405</name>
</gene>
<feature type="domain" description="Fatty acid hydroxylase" evidence="6">
    <location>
        <begin position="114"/>
        <end position="252"/>
    </location>
</feature>
<feature type="transmembrane region" description="Helical" evidence="5">
    <location>
        <begin position="156"/>
        <end position="178"/>
    </location>
</feature>
<dbReference type="PANTHER" id="PTHR11863">
    <property type="entry name" value="STEROL DESATURASE"/>
    <property type="match status" value="1"/>
</dbReference>
<dbReference type="Proteomes" id="UP001495147">
    <property type="component" value="Unassembled WGS sequence"/>
</dbReference>
<evidence type="ECO:0000313" key="8">
    <source>
        <dbReference type="Proteomes" id="UP001495147"/>
    </source>
</evidence>
<name>A0ABV0G2X3_9BURK</name>
<evidence type="ECO:0000256" key="3">
    <source>
        <dbReference type="ARBA" id="ARBA00022989"/>
    </source>
</evidence>
<keyword evidence="8" id="KW-1185">Reference proteome</keyword>
<dbReference type="RefSeq" id="WP_347704905.1">
    <property type="nucleotide sequence ID" value="NZ_JBDPZD010000003.1"/>
</dbReference>
<feature type="transmembrane region" description="Helical" evidence="5">
    <location>
        <begin position="32"/>
        <end position="52"/>
    </location>
</feature>
<dbReference type="InterPro" id="IPR006694">
    <property type="entry name" value="Fatty_acid_hydroxylase"/>
</dbReference>
<keyword evidence="2 5" id="KW-0812">Transmembrane</keyword>
<evidence type="ECO:0000256" key="2">
    <source>
        <dbReference type="ARBA" id="ARBA00022692"/>
    </source>
</evidence>
<keyword evidence="3 5" id="KW-1133">Transmembrane helix</keyword>